<keyword evidence="2" id="KW-1003">Cell membrane</keyword>
<evidence type="ECO:0000256" key="12">
    <source>
        <dbReference type="SAM" id="Phobius"/>
    </source>
</evidence>
<evidence type="ECO:0000256" key="9">
    <source>
        <dbReference type="ARBA" id="ARBA00023180"/>
    </source>
</evidence>
<dbReference type="HOGENOM" id="CLU_009579_8_2_1"/>
<feature type="transmembrane region" description="Helical" evidence="12">
    <location>
        <begin position="175"/>
        <end position="199"/>
    </location>
</feature>
<dbReference type="SUPFAM" id="SSF81321">
    <property type="entry name" value="Family A G protein-coupled receptor-like"/>
    <property type="match status" value="1"/>
</dbReference>
<dbReference type="Gene3D" id="1.20.1070.10">
    <property type="entry name" value="Rhodopsin 7-helix transmembrane proteins"/>
    <property type="match status" value="1"/>
</dbReference>
<keyword evidence="3 11" id="KW-0812">Transmembrane</keyword>
<evidence type="ECO:0000313" key="15">
    <source>
        <dbReference type="Proteomes" id="UP000018468"/>
    </source>
</evidence>
<keyword evidence="5 11" id="KW-0297">G-protein coupled receptor</keyword>
<comment type="subcellular location">
    <subcellularLocation>
        <location evidence="1">Cell membrane</location>
        <topology evidence="1">Multi-pass membrane protein</topology>
    </subcellularLocation>
</comment>
<keyword evidence="9" id="KW-0325">Glycoprotein</keyword>
<accession>W5N6R3</accession>
<dbReference type="GO" id="GO:0004930">
    <property type="term" value="F:G protein-coupled receptor activity"/>
    <property type="evidence" value="ECO:0007669"/>
    <property type="project" value="UniProtKB-KW"/>
</dbReference>
<evidence type="ECO:0000313" key="14">
    <source>
        <dbReference type="Ensembl" id="ENSLOCP00000016322.1"/>
    </source>
</evidence>
<reference evidence="14" key="2">
    <citation type="submission" date="2025-08" db="UniProtKB">
        <authorList>
            <consortium name="Ensembl"/>
        </authorList>
    </citation>
    <scope>IDENTIFICATION</scope>
</reference>
<name>W5N6R3_LEPOC</name>
<feature type="transmembrane region" description="Helical" evidence="12">
    <location>
        <begin position="133"/>
        <end position="155"/>
    </location>
</feature>
<dbReference type="GeneTree" id="ENSGT00950000183136"/>
<dbReference type="InterPro" id="IPR000276">
    <property type="entry name" value="GPCR_Rhodpsn"/>
</dbReference>
<keyword evidence="10 11" id="KW-0807">Transducer</keyword>
<dbReference type="PROSITE" id="PS50262">
    <property type="entry name" value="G_PROTEIN_RECEP_F1_2"/>
    <property type="match status" value="1"/>
</dbReference>
<reference evidence="15" key="1">
    <citation type="submission" date="2011-12" db="EMBL/GenBank/DDBJ databases">
        <title>The Draft Genome of Lepisosteus oculatus.</title>
        <authorList>
            <consortium name="The Broad Institute Genome Assembly &amp; Analysis Group"/>
            <consortium name="Computational R&amp;D Group"/>
            <consortium name="and Sequencing Platform"/>
            <person name="Di Palma F."/>
            <person name="Alfoldi J."/>
            <person name="Johnson J."/>
            <person name="Berlin A."/>
            <person name="Gnerre S."/>
            <person name="Jaffe D."/>
            <person name="MacCallum I."/>
            <person name="Young S."/>
            <person name="Walker B.J."/>
            <person name="Lander E.S."/>
            <person name="Lindblad-Toh K."/>
        </authorList>
    </citation>
    <scope>NUCLEOTIDE SEQUENCE [LARGE SCALE GENOMIC DNA]</scope>
</reference>
<comment type="similarity">
    <text evidence="11">Belongs to the G-protein coupled receptor 1 family.</text>
</comment>
<dbReference type="eggNOG" id="ENOG502QRUD">
    <property type="taxonomic scope" value="Eukaryota"/>
</dbReference>
<dbReference type="PRINTS" id="PR01157">
    <property type="entry name" value="P2YPURNOCPTR"/>
</dbReference>
<dbReference type="GO" id="GO:0005886">
    <property type="term" value="C:plasma membrane"/>
    <property type="evidence" value="ECO:0007669"/>
    <property type="project" value="UniProtKB-SubCell"/>
</dbReference>
<dbReference type="PRINTS" id="PR00237">
    <property type="entry name" value="GPCRRHODOPSN"/>
</dbReference>
<dbReference type="PANTHER" id="PTHR24234">
    <property type="entry name" value="LYSOPHOSPHATIDIC ACID RECEPTOR 5/SPHINGOSYLPHOSPHORYLCHOLINE RECEPTOR"/>
    <property type="match status" value="1"/>
</dbReference>
<evidence type="ECO:0000256" key="1">
    <source>
        <dbReference type="ARBA" id="ARBA00004651"/>
    </source>
</evidence>
<proteinExistence type="inferred from homology"/>
<dbReference type="Ensembl" id="ENSLOCT00000016352.1">
    <property type="protein sequence ID" value="ENSLOCP00000016322.1"/>
    <property type="gene ID" value="ENSLOCG00000013250.1"/>
</dbReference>
<dbReference type="InterPro" id="IPR017452">
    <property type="entry name" value="GPCR_Rhodpsn_7TM"/>
</dbReference>
<evidence type="ECO:0000256" key="3">
    <source>
        <dbReference type="ARBA" id="ARBA00022692"/>
    </source>
</evidence>
<feature type="transmembrane region" description="Helical" evidence="12">
    <location>
        <begin position="95"/>
        <end position="113"/>
    </location>
</feature>
<dbReference type="STRING" id="7918.ENSLOCP00000016322"/>
<keyword evidence="7" id="KW-1015">Disulfide bond</keyword>
<feature type="transmembrane region" description="Helical" evidence="12">
    <location>
        <begin position="21"/>
        <end position="43"/>
    </location>
</feature>
<dbReference type="AlphaFoldDB" id="W5N6R3"/>
<keyword evidence="4 12" id="KW-1133">Transmembrane helix</keyword>
<feature type="transmembrane region" description="Helical" evidence="12">
    <location>
        <begin position="219"/>
        <end position="240"/>
    </location>
</feature>
<sequence length="323" mass="36944">AAEMAEDSCNITLAVDSVGLISIYSLVFALALPCNLLSLWGLYRLLRSGNVMPIFIFNLLVSDLLQVLTFPMWIIYLKNGHQWTFQAGACNFVGFLFYINLYASVAFLSLVALDRYLAIVHPLRSRGFRTVKVALVTSVIVWVVTFLFCLSGLYPTVYDEKKQLCLEKYPVAKRYAMFKIVTVILGFLVPCCILGYTSVRIRWELRSSPSVTQEERRKIVGILCIITVIFIVVFGPYHLVGSYKFVYYFITDSNCDMERTLFLCYRLCYGLTSLNSLLDPLLYIFICDNIRQELKKSLPCLRAYKMRKESQVQLNSNVEIASL</sequence>
<reference evidence="14" key="3">
    <citation type="submission" date="2025-09" db="UniProtKB">
        <authorList>
            <consortium name="Ensembl"/>
        </authorList>
    </citation>
    <scope>IDENTIFICATION</scope>
</reference>
<dbReference type="PROSITE" id="PS00237">
    <property type="entry name" value="G_PROTEIN_RECEP_F1_1"/>
    <property type="match status" value="1"/>
</dbReference>
<dbReference type="Bgee" id="ENSLOCG00000013250">
    <property type="expression patterns" value="Expressed in bone element and 11 other cell types or tissues"/>
</dbReference>
<dbReference type="InParanoid" id="W5N6R3"/>
<keyword evidence="15" id="KW-1185">Reference proteome</keyword>
<feature type="domain" description="G-protein coupled receptors family 1 profile" evidence="13">
    <location>
        <begin position="34"/>
        <end position="283"/>
    </location>
</feature>
<evidence type="ECO:0000256" key="10">
    <source>
        <dbReference type="ARBA" id="ARBA00023224"/>
    </source>
</evidence>
<organism evidence="14 15">
    <name type="scientific">Lepisosteus oculatus</name>
    <name type="common">Spotted gar</name>
    <dbReference type="NCBI Taxonomy" id="7918"/>
    <lineage>
        <taxon>Eukaryota</taxon>
        <taxon>Metazoa</taxon>
        <taxon>Chordata</taxon>
        <taxon>Craniata</taxon>
        <taxon>Vertebrata</taxon>
        <taxon>Euteleostomi</taxon>
        <taxon>Actinopterygii</taxon>
        <taxon>Neopterygii</taxon>
        <taxon>Holostei</taxon>
        <taxon>Semionotiformes</taxon>
        <taxon>Lepisosteidae</taxon>
        <taxon>Lepisosteus</taxon>
    </lineage>
</organism>
<evidence type="ECO:0000256" key="6">
    <source>
        <dbReference type="ARBA" id="ARBA00023136"/>
    </source>
</evidence>
<dbReference type="PANTHER" id="PTHR24234:SF9">
    <property type="entry name" value="G-PROTEIN COUPLED RECEPTOR 132-RELATED"/>
    <property type="match status" value="1"/>
</dbReference>
<dbReference type="OMA" id="NHERYKI"/>
<evidence type="ECO:0000256" key="11">
    <source>
        <dbReference type="RuleBase" id="RU000688"/>
    </source>
</evidence>
<evidence type="ECO:0000256" key="8">
    <source>
        <dbReference type="ARBA" id="ARBA00023170"/>
    </source>
</evidence>
<evidence type="ECO:0000259" key="13">
    <source>
        <dbReference type="PROSITE" id="PS50262"/>
    </source>
</evidence>
<dbReference type="EMBL" id="AHAT01024642">
    <property type="status" value="NOT_ANNOTATED_CDS"/>
    <property type="molecule type" value="Genomic_DNA"/>
</dbReference>
<dbReference type="Proteomes" id="UP000018468">
    <property type="component" value="Linkage group LG2"/>
</dbReference>
<evidence type="ECO:0000256" key="5">
    <source>
        <dbReference type="ARBA" id="ARBA00023040"/>
    </source>
</evidence>
<evidence type="ECO:0000256" key="2">
    <source>
        <dbReference type="ARBA" id="ARBA00022475"/>
    </source>
</evidence>
<dbReference type="Pfam" id="PF00001">
    <property type="entry name" value="7tm_1"/>
    <property type="match status" value="1"/>
</dbReference>
<feature type="transmembrane region" description="Helical" evidence="12">
    <location>
        <begin position="55"/>
        <end position="75"/>
    </location>
</feature>
<protein>
    <submittedName>
        <fullName evidence="14">Si:dkey-165a24.9</fullName>
    </submittedName>
</protein>
<keyword evidence="8 11" id="KW-0675">Receptor</keyword>
<keyword evidence="6 12" id="KW-0472">Membrane</keyword>
<evidence type="ECO:0000256" key="7">
    <source>
        <dbReference type="ARBA" id="ARBA00023157"/>
    </source>
</evidence>
<evidence type="ECO:0000256" key="4">
    <source>
        <dbReference type="ARBA" id="ARBA00022989"/>
    </source>
</evidence>